<dbReference type="InterPro" id="IPR010982">
    <property type="entry name" value="Lambda_DNA-bd_dom_sf"/>
</dbReference>
<feature type="domain" description="HTH cro/C1-type" evidence="3">
    <location>
        <begin position="9"/>
        <end position="63"/>
    </location>
</feature>
<dbReference type="InterPro" id="IPR001387">
    <property type="entry name" value="Cro/C1-type_HTH"/>
</dbReference>
<organism evidence="4">
    <name type="scientific">Candidatus Thiocaldithrix dubininis</name>
    <dbReference type="NCBI Taxonomy" id="3080823"/>
    <lineage>
        <taxon>Bacteria</taxon>
        <taxon>Pseudomonadati</taxon>
        <taxon>Pseudomonadota</taxon>
        <taxon>Gammaproteobacteria</taxon>
        <taxon>Thiotrichales</taxon>
        <taxon>Thiotrichaceae</taxon>
        <taxon>Candidatus Thiocaldithrix</taxon>
    </lineage>
</organism>
<sequence length="386" mass="44089">MNYFNPKRLELARKRRKLTGKLLAEKVGISEVTISRLESAYNEPSPETVQKIADVLGYPVKFFYDPNHEEIARETVSFRSLKRMTAAVRDAALGGGDIGLILANWADKHYNLPKVDLLDLSNETDPEAAAILLRQHWGLGEKPIPHLIKLLEAKGVRVMSFSEDTEVVDAFSFWKGNIPFITLSYVKTAEHSRFDAAHELGHLVLHKHGTRFNKIPCSTTIPKDLSNEKPGDRDLEREADRFASAFLMPQHDVLANIPYTISADNIIRAKARWKVSAMALTYRLHTLKRITDWQYRSLIIELGKRGYRKGEPEGIERETSIVWKQIFNHLWQNKQTKEYVKEQTNLPLDEIEYLMYGLLGQPLDSRDINNKNNNSTPLTVVSSSKP</sequence>
<evidence type="ECO:0000256" key="2">
    <source>
        <dbReference type="SAM" id="MobiDB-lite"/>
    </source>
</evidence>
<dbReference type="PANTHER" id="PTHR43236:SF1">
    <property type="entry name" value="BLL7220 PROTEIN"/>
    <property type="match status" value="1"/>
</dbReference>
<dbReference type="InterPro" id="IPR052345">
    <property type="entry name" value="Rad_response_metalloprotease"/>
</dbReference>
<dbReference type="KEGG" id="tdu:QJT80_06795"/>
<dbReference type="Gene3D" id="1.10.10.2910">
    <property type="match status" value="1"/>
</dbReference>
<dbReference type="GO" id="GO:0003677">
    <property type="term" value="F:DNA binding"/>
    <property type="evidence" value="ECO:0007669"/>
    <property type="project" value="InterPro"/>
</dbReference>
<accession>A0AA95HBL3</accession>
<proteinExistence type="inferred from homology"/>
<dbReference type="Pfam" id="PF06114">
    <property type="entry name" value="Peptidase_M78"/>
    <property type="match status" value="1"/>
</dbReference>
<dbReference type="Pfam" id="PF01381">
    <property type="entry name" value="HTH_3"/>
    <property type="match status" value="1"/>
</dbReference>
<dbReference type="PROSITE" id="PS50943">
    <property type="entry name" value="HTH_CROC1"/>
    <property type="match status" value="1"/>
</dbReference>
<dbReference type="Proteomes" id="UP001300672">
    <property type="component" value="Chromosome"/>
</dbReference>
<evidence type="ECO:0000313" key="4">
    <source>
        <dbReference type="EMBL" id="WGZ92184.1"/>
    </source>
</evidence>
<dbReference type="Gene3D" id="1.10.260.40">
    <property type="entry name" value="lambda repressor-like DNA-binding domains"/>
    <property type="match status" value="1"/>
</dbReference>
<name>A0AA95HBL3_9GAMM</name>
<reference evidence="4" key="2">
    <citation type="submission" date="2023-04" db="EMBL/GenBank/DDBJ databases">
        <authorList>
            <person name="Beletskiy A.V."/>
            <person name="Mardanov A.V."/>
            <person name="Ravin N.V."/>
        </authorList>
    </citation>
    <scope>NUCLEOTIDE SEQUENCE</scope>
    <source>
        <strain evidence="4">GKL-01</strain>
    </source>
</reference>
<dbReference type="SMART" id="SM00530">
    <property type="entry name" value="HTH_XRE"/>
    <property type="match status" value="1"/>
</dbReference>
<dbReference type="EMBL" id="CP124755">
    <property type="protein sequence ID" value="WGZ92184.1"/>
    <property type="molecule type" value="Genomic_DNA"/>
</dbReference>
<comment type="similarity">
    <text evidence="1">Belongs to the short-chain fatty acyl-CoA assimilation regulator (ScfR) family.</text>
</comment>
<dbReference type="AlphaFoldDB" id="A0AA95HBL3"/>
<reference evidence="4" key="1">
    <citation type="journal article" date="2023" name="Int. J. Mol. Sci.">
        <title>Metagenomics Revealed a New Genus 'Candidatus Thiocaldithrix dubininis' gen. nov., sp. nov. and a New Species 'Candidatus Thiothrix putei' sp. nov. in the Family Thiotrichaceae, Some Members of Which Have Traits of Both Na+- and H+-Motive Energetics.</title>
        <authorList>
            <person name="Ravin N.V."/>
            <person name="Muntyan M.S."/>
            <person name="Smolyakov D.D."/>
            <person name="Rudenko T.S."/>
            <person name="Beletsky A.V."/>
            <person name="Mardanov A.V."/>
            <person name="Grabovich M.Y."/>
        </authorList>
    </citation>
    <scope>NUCLEOTIDE SEQUENCE</scope>
    <source>
        <strain evidence="4">GKL-01</strain>
    </source>
</reference>
<feature type="region of interest" description="Disordered" evidence="2">
    <location>
        <begin position="366"/>
        <end position="386"/>
    </location>
</feature>
<protein>
    <submittedName>
        <fullName evidence="4">ImmA/IrrE family metallo-endopeptidase</fullName>
    </submittedName>
</protein>
<dbReference type="InterPro" id="IPR010359">
    <property type="entry name" value="IrrE_HExxH"/>
</dbReference>
<dbReference type="PANTHER" id="PTHR43236">
    <property type="entry name" value="ANTITOXIN HIGA1"/>
    <property type="match status" value="1"/>
</dbReference>
<dbReference type="SUPFAM" id="SSF47413">
    <property type="entry name" value="lambda repressor-like DNA-binding domains"/>
    <property type="match status" value="1"/>
</dbReference>
<evidence type="ECO:0000256" key="1">
    <source>
        <dbReference type="ARBA" id="ARBA00007227"/>
    </source>
</evidence>
<feature type="compositionally biased region" description="Polar residues" evidence="2">
    <location>
        <begin position="370"/>
        <end position="386"/>
    </location>
</feature>
<gene>
    <name evidence="4" type="ORF">QJT80_06795</name>
</gene>
<dbReference type="CDD" id="cd00093">
    <property type="entry name" value="HTH_XRE"/>
    <property type="match status" value="1"/>
</dbReference>
<evidence type="ECO:0000259" key="3">
    <source>
        <dbReference type="PROSITE" id="PS50943"/>
    </source>
</evidence>